<gene>
    <name evidence="7" type="ORF">FIB18_19675</name>
    <name evidence="6" type="ORF">GGQ79_004173</name>
</gene>
<keyword evidence="1" id="KW-0678">Repressor</keyword>
<dbReference type="PROSITE" id="PS01124">
    <property type="entry name" value="HTH_ARAC_FAMILY_2"/>
    <property type="match status" value="1"/>
</dbReference>
<dbReference type="SMART" id="SM00342">
    <property type="entry name" value="HTH_ARAC"/>
    <property type="match status" value="1"/>
</dbReference>
<sequence length="262" mass="29679">MKRSADYPLTIRPVVTLSDEYPAGYVDPFHSHERAQLSFSISGVLCITTEDASYILPPNRAIWIPSGVRHQTSCKENVRFHVVYIDPTLDNLPEKCRVFEVSDLICALIGEIVTFNFAYDEAGREGRIVRLLLDEIPRMPTMNIHIPMPRDNRILRVCNKLIENPGDQSDIDHWASLANMGRRTFTRIFKNETGMGMATWRLQVRLMHAVSLLHAGHSITSVAFSTGYESVSAFTSVFHRSFGFPPSHYRAAQNLSRRSITA</sequence>
<name>A0A5C5CEX0_9HYPH</name>
<reference evidence="7" key="2">
    <citation type="submission" date="2019-06" db="EMBL/GenBank/DDBJ databases">
        <authorList>
            <person name="Hu M."/>
        </authorList>
    </citation>
    <scope>NUCLEOTIDE SEQUENCE</scope>
    <source>
        <strain evidence="7">08RB2639</strain>
    </source>
</reference>
<evidence type="ECO:0000256" key="3">
    <source>
        <dbReference type="ARBA" id="ARBA00023125"/>
    </source>
</evidence>
<dbReference type="Gene3D" id="1.10.10.60">
    <property type="entry name" value="Homeodomain-like"/>
    <property type="match status" value="2"/>
</dbReference>
<evidence type="ECO:0000256" key="2">
    <source>
        <dbReference type="ARBA" id="ARBA00023015"/>
    </source>
</evidence>
<accession>A0A5C5CEX0</accession>
<evidence type="ECO:0000313" key="8">
    <source>
        <dbReference type="Proteomes" id="UP000313390"/>
    </source>
</evidence>
<evidence type="ECO:0000313" key="6">
    <source>
        <dbReference type="EMBL" id="MBB4095621.1"/>
    </source>
</evidence>
<dbReference type="EMBL" id="JACIEX010000012">
    <property type="protein sequence ID" value="MBB4095621.1"/>
    <property type="molecule type" value="Genomic_DNA"/>
</dbReference>
<protein>
    <submittedName>
        <fullName evidence="7">AraC family transcriptional regulator</fullName>
    </submittedName>
    <submittedName>
        <fullName evidence="6">AraC-like DNA-binding protein/mannose-6-phosphate isomerase-like protein (Cupin superfamily)</fullName>
    </submittedName>
</protein>
<dbReference type="EMBL" id="VEWK01000012">
    <property type="protein sequence ID" value="TNV09668.1"/>
    <property type="molecule type" value="Genomic_DNA"/>
</dbReference>
<evidence type="ECO:0000256" key="1">
    <source>
        <dbReference type="ARBA" id="ARBA00022491"/>
    </source>
</evidence>
<feature type="domain" description="HTH araC/xylS-type" evidence="5">
    <location>
        <begin position="152"/>
        <end position="252"/>
    </location>
</feature>
<dbReference type="GO" id="GO:0003700">
    <property type="term" value="F:DNA-binding transcription factor activity"/>
    <property type="evidence" value="ECO:0007669"/>
    <property type="project" value="InterPro"/>
</dbReference>
<dbReference type="PANTHER" id="PTHR11019">
    <property type="entry name" value="HTH-TYPE TRANSCRIPTIONAL REGULATOR NIMR"/>
    <property type="match status" value="1"/>
</dbReference>
<dbReference type="GO" id="GO:0043565">
    <property type="term" value="F:sequence-specific DNA binding"/>
    <property type="evidence" value="ECO:0007669"/>
    <property type="project" value="InterPro"/>
</dbReference>
<dbReference type="PRINTS" id="PR00032">
    <property type="entry name" value="HTHARAC"/>
</dbReference>
<keyword evidence="9" id="KW-1185">Reference proteome</keyword>
<dbReference type="InterPro" id="IPR018060">
    <property type="entry name" value="HTH_AraC"/>
</dbReference>
<organism evidence="7 8">
    <name type="scientific">Brucella pecoris</name>
    <dbReference type="NCBI Taxonomy" id="867683"/>
    <lineage>
        <taxon>Bacteria</taxon>
        <taxon>Pseudomonadati</taxon>
        <taxon>Pseudomonadota</taxon>
        <taxon>Alphaproteobacteria</taxon>
        <taxon>Hyphomicrobiales</taxon>
        <taxon>Brucellaceae</taxon>
        <taxon>Brucella/Ochrobactrum group</taxon>
        <taxon>Brucella</taxon>
    </lineage>
</organism>
<proteinExistence type="predicted"/>
<dbReference type="InterPro" id="IPR013096">
    <property type="entry name" value="Cupin_2"/>
</dbReference>
<evidence type="ECO:0000256" key="4">
    <source>
        <dbReference type="ARBA" id="ARBA00023163"/>
    </source>
</evidence>
<dbReference type="FunFam" id="1.10.10.60:FF:000132">
    <property type="entry name" value="AraC family transcriptional regulator"/>
    <property type="match status" value="1"/>
</dbReference>
<reference evidence="6 9" key="3">
    <citation type="submission" date="2020-08" db="EMBL/GenBank/DDBJ databases">
        <title>Genomic Encyclopedia of Type Strains, Phase IV (KMG-IV): sequencing the most valuable type-strain genomes for metagenomic binning, comparative biology and taxonomic classification.</title>
        <authorList>
            <person name="Goeker M."/>
        </authorList>
    </citation>
    <scope>NUCLEOTIDE SEQUENCE [LARGE SCALE GENOMIC DNA]</scope>
    <source>
        <strain evidence="6 9">DSM 23868</strain>
    </source>
</reference>
<dbReference type="InterPro" id="IPR020449">
    <property type="entry name" value="Tscrpt_reg_AraC-type_HTH"/>
</dbReference>
<dbReference type="SUPFAM" id="SSF46689">
    <property type="entry name" value="Homeodomain-like"/>
    <property type="match status" value="1"/>
</dbReference>
<dbReference type="RefSeq" id="WP_140022310.1">
    <property type="nucleotide sequence ID" value="NZ_JACIEX010000012.1"/>
</dbReference>
<dbReference type="PANTHER" id="PTHR11019:SF159">
    <property type="entry name" value="TRANSCRIPTIONAL REGULATOR-RELATED"/>
    <property type="match status" value="1"/>
</dbReference>
<dbReference type="Proteomes" id="UP000553980">
    <property type="component" value="Unassembled WGS sequence"/>
</dbReference>
<dbReference type="InterPro" id="IPR014710">
    <property type="entry name" value="RmlC-like_jellyroll"/>
</dbReference>
<keyword evidence="4" id="KW-0804">Transcription</keyword>
<dbReference type="Pfam" id="PF07883">
    <property type="entry name" value="Cupin_2"/>
    <property type="match status" value="1"/>
</dbReference>
<evidence type="ECO:0000313" key="9">
    <source>
        <dbReference type="Proteomes" id="UP000553980"/>
    </source>
</evidence>
<reference evidence="7 8" key="1">
    <citation type="journal article" date="2011" name="Int. J. Syst. Evol. Microbiol.">
        <title>Ochrobactrum pecoris sp. nov., isolated from farm animals.</title>
        <authorList>
            <person name="Kampfer P."/>
            <person name="Huber B."/>
            <person name="Busse H.J."/>
            <person name="Scholz H.C."/>
            <person name="Tomaso H."/>
            <person name="Hotzel H."/>
            <person name="Melzer F."/>
        </authorList>
    </citation>
    <scope>NUCLEOTIDE SEQUENCE [LARGE SCALE GENOMIC DNA]</scope>
    <source>
        <strain evidence="7 8">08RB2639</strain>
    </source>
</reference>
<dbReference type="CDD" id="cd06124">
    <property type="entry name" value="cupin_NimR-like_N"/>
    <property type="match status" value="1"/>
</dbReference>
<dbReference type="InterPro" id="IPR009057">
    <property type="entry name" value="Homeodomain-like_sf"/>
</dbReference>
<dbReference type="InterPro" id="IPR011051">
    <property type="entry name" value="RmlC_Cupin_sf"/>
</dbReference>
<dbReference type="OrthoDB" id="9804543at2"/>
<dbReference type="SUPFAM" id="SSF51182">
    <property type="entry name" value="RmlC-like cupins"/>
    <property type="match status" value="1"/>
</dbReference>
<dbReference type="Gene3D" id="2.60.120.10">
    <property type="entry name" value="Jelly Rolls"/>
    <property type="match status" value="1"/>
</dbReference>
<evidence type="ECO:0000313" key="7">
    <source>
        <dbReference type="EMBL" id="TNV09668.1"/>
    </source>
</evidence>
<dbReference type="GO" id="GO:0016853">
    <property type="term" value="F:isomerase activity"/>
    <property type="evidence" value="ECO:0007669"/>
    <property type="project" value="UniProtKB-KW"/>
</dbReference>
<keyword evidence="6" id="KW-0413">Isomerase</keyword>
<keyword evidence="3 6" id="KW-0238">DNA-binding</keyword>
<evidence type="ECO:0000259" key="5">
    <source>
        <dbReference type="PROSITE" id="PS01124"/>
    </source>
</evidence>
<keyword evidence="2" id="KW-0805">Transcription regulation</keyword>
<dbReference type="AlphaFoldDB" id="A0A5C5CEX0"/>
<comment type="caution">
    <text evidence="7">The sequence shown here is derived from an EMBL/GenBank/DDBJ whole genome shotgun (WGS) entry which is preliminary data.</text>
</comment>
<dbReference type="Proteomes" id="UP000313390">
    <property type="component" value="Unassembled WGS sequence"/>
</dbReference>
<dbReference type="Pfam" id="PF12833">
    <property type="entry name" value="HTH_18"/>
    <property type="match status" value="1"/>
</dbReference>